<keyword evidence="2" id="KW-1185">Reference proteome</keyword>
<comment type="caution">
    <text evidence="1">The sequence shown here is derived from an EMBL/GenBank/DDBJ whole genome shotgun (WGS) entry which is preliminary data.</text>
</comment>
<dbReference type="PANTHER" id="PTHR33710:SF71">
    <property type="entry name" value="ENDONUCLEASE_EXONUCLEASE_PHOSPHATASE DOMAIN-CONTAINING PROTEIN"/>
    <property type="match status" value="1"/>
</dbReference>
<reference evidence="1 2" key="1">
    <citation type="journal article" date="2023" name="G3 (Bethesda)">
        <title>A haplotype-resolved chromosome-scale genome for Quercus rubra L. provides insights into the genetics of adaptive traits for red oak species.</title>
        <authorList>
            <person name="Kapoor B."/>
            <person name="Jenkins J."/>
            <person name="Schmutz J."/>
            <person name="Zhebentyayeva T."/>
            <person name="Kuelheim C."/>
            <person name="Coggeshall M."/>
            <person name="Heim C."/>
            <person name="Lasky J.R."/>
            <person name="Leites L."/>
            <person name="Islam-Faridi N."/>
            <person name="Romero-Severson J."/>
            <person name="DeLeo V.L."/>
            <person name="Lucas S.M."/>
            <person name="Lazic D."/>
            <person name="Gailing O."/>
            <person name="Carlson J."/>
            <person name="Staton M."/>
        </authorList>
    </citation>
    <scope>NUCLEOTIDE SEQUENCE [LARGE SCALE GENOMIC DNA]</scope>
    <source>
        <strain evidence="1">Pseudo-F2</strain>
    </source>
</reference>
<dbReference type="InterPro" id="IPR036691">
    <property type="entry name" value="Endo/exonu/phosph_ase_sf"/>
</dbReference>
<accession>A0AAN7E666</accession>
<dbReference type="SUPFAM" id="SSF56219">
    <property type="entry name" value="DNase I-like"/>
    <property type="match status" value="1"/>
</dbReference>
<dbReference type="Gene3D" id="3.60.10.10">
    <property type="entry name" value="Endonuclease/exonuclease/phosphatase"/>
    <property type="match status" value="1"/>
</dbReference>
<organism evidence="1 2">
    <name type="scientific">Quercus rubra</name>
    <name type="common">Northern red oak</name>
    <name type="synonym">Quercus borealis</name>
    <dbReference type="NCBI Taxonomy" id="3512"/>
    <lineage>
        <taxon>Eukaryota</taxon>
        <taxon>Viridiplantae</taxon>
        <taxon>Streptophyta</taxon>
        <taxon>Embryophyta</taxon>
        <taxon>Tracheophyta</taxon>
        <taxon>Spermatophyta</taxon>
        <taxon>Magnoliopsida</taxon>
        <taxon>eudicotyledons</taxon>
        <taxon>Gunneridae</taxon>
        <taxon>Pentapetalae</taxon>
        <taxon>rosids</taxon>
        <taxon>fabids</taxon>
        <taxon>Fagales</taxon>
        <taxon>Fagaceae</taxon>
        <taxon>Quercus</taxon>
    </lineage>
</organism>
<name>A0AAN7E666_QUERU</name>
<dbReference type="AlphaFoldDB" id="A0AAN7E666"/>
<evidence type="ECO:0000313" key="2">
    <source>
        <dbReference type="Proteomes" id="UP001324115"/>
    </source>
</evidence>
<proteinExistence type="predicted"/>
<gene>
    <name evidence="1" type="ORF">RGQ29_006066</name>
</gene>
<dbReference type="PANTHER" id="PTHR33710">
    <property type="entry name" value="BNAC02G09200D PROTEIN"/>
    <property type="match status" value="1"/>
</dbReference>
<evidence type="ECO:0008006" key="3">
    <source>
        <dbReference type="Google" id="ProtNLM"/>
    </source>
</evidence>
<evidence type="ECO:0000313" key="1">
    <source>
        <dbReference type="EMBL" id="KAK4563797.1"/>
    </source>
</evidence>
<protein>
    <recommendedName>
        <fullName evidence="3">Reverse transcriptase</fullName>
    </recommendedName>
</protein>
<sequence>MFAFSDFIEANFLVDLPLAGASFTWFTDSGSDCMSRIDRTLASVDWVDQFGNVSQRVLLRVVFDHCPLLVVAGSVNKGRSAFKFENLWLKEEGFVERVQQWWNGYCFSGSPSFILGRKLKALKGDLKKWNKEEFGDLAFRKKCLLSELLGLDAREDLSSLSHEDQTRHTQIKGEITHLASLEEISWRQKSRFLFVTKGDNNTRCFHRVANSHRRTNYLRGIEVDGVLYEDEEEVRSKVVHFYQSLYTESDTWRPSMDGLEFTSIEEDERLELERDFSKEEVVKVLQEMEGDKAPSPDGFTMVFFQKCWSVVEIDVMAFFDHFHRSAKFERSLNASFLSLIPKKKKKKIL</sequence>
<dbReference type="Proteomes" id="UP001324115">
    <property type="component" value="Unassembled WGS sequence"/>
</dbReference>
<dbReference type="EMBL" id="JAXUIC010000011">
    <property type="protein sequence ID" value="KAK4563797.1"/>
    <property type="molecule type" value="Genomic_DNA"/>
</dbReference>